<comment type="caution">
    <text evidence="9">The sequence shown here is derived from an EMBL/GenBank/DDBJ whole genome shotgun (WGS) entry which is preliminary data.</text>
</comment>
<dbReference type="PROSITE" id="PS51755">
    <property type="entry name" value="OMPR_PHOB"/>
    <property type="match status" value="1"/>
</dbReference>
<evidence type="ECO:0000256" key="6">
    <source>
        <dbReference type="PROSITE-ProRule" id="PRU01091"/>
    </source>
</evidence>
<evidence type="ECO:0000256" key="5">
    <source>
        <dbReference type="PROSITE-ProRule" id="PRU00169"/>
    </source>
</evidence>
<dbReference type="Gene3D" id="1.10.10.10">
    <property type="entry name" value="Winged helix-like DNA-binding domain superfamily/Winged helix DNA-binding domain"/>
    <property type="match status" value="1"/>
</dbReference>
<dbReference type="CDD" id="cd00383">
    <property type="entry name" value="trans_reg_C"/>
    <property type="match status" value="1"/>
</dbReference>
<keyword evidence="1 5" id="KW-0597">Phosphoprotein</keyword>
<accession>A0AA90N9S4</accession>
<dbReference type="AlphaFoldDB" id="A0AA90N9S4"/>
<dbReference type="InterPro" id="IPR001789">
    <property type="entry name" value="Sig_transdc_resp-reg_receiver"/>
</dbReference>
<dbReference type="InterPro" id="IPR001867">
    <property type="entry name" value="OmpR/PhoB-type_DNA-bd"/>
</dbReference>
<dbReference type="Gene3D" id="3.40.50.2300">
    <property type="match status" value="1"/>
</dbReference>
<dbReference type="GO" id="GO:0005829">
    <property type="term" value="C:cytosol"/>
    <property type="evidence" value="ECO:0007669"/>
    <property type="project" value="TreeGrafter"/>
</dbReference>
<evidence type="ECO:0000313" key="9">
    <source>
        <dbReference type="EMBL" id="MDP0398477.1"/>
    </source>
</evidence>
<dbReference type="SMART" id="SM00448">
    <property type="entry name" value="REC"/>
    <property type="match status" value="1"/>
</dbReference>
<feature type="DNA-binding region" description="OmpR/PhoB-type" evidence="6">
    <location>
        <begin position="141"/>
        <end position="237"/>
    </location>
</feature>
<dbReference type="InterPro" id="IPR011006">
    <property type="entry name" value="CheY-like_superfamily"/>
</dbReference>
<keyword evidence="3 6" id="KW-0238">DNA-binding</keyword>
<evidence type="ECO:0000259" key="7">
    <source>
        <dbReference type="PROSITE" id="PS50110"/>
    </source>
</evidence>
<evidence type="ECO:0000256" key="3">
    <source>
        <dbReference type="ARBA" id="ARBA00023125"/>
    </source>
</evidence>
<feature type="domain" description="OmpR/PhoB-type" evidence="8">
    <location>
        <begin position="141"/>
        <end position="237"/>
    </location>
</feature>
<dbReference type="InterPro" id="IPR039420">
    <property type="entry name" value="WalR-like"/>
</dbReference>
<keyword evidence="10" id="KW-1185">Reference proteome</keyword>
<gene>
    <name evidence="9" type="ORF">Q7X28_11105</name>
</gene>
<reference evidence="9" key="1">
    <citation type="submission" date="2023-08" db="EMBL/GenBank/DDBJ databases">
        <title>The draft genome of Tsukamurella strandjordii strain 050030.</title>
        <authorList>
            <person name="Zhao F."/>
            <person name="Feng Y."/>
            <person name="Zong Z."/>
        </authorList>
    </citation>
    <scope>NUCLEOTIDE SEQUENCE</scope>
    <source>
        <strain evidence="9">050030</strain>
    </source>
</reference>
<dbReference type="Proteomes" id="UP001178281">
    <property type="component" value="Unassembled WGS sequence"/>
</dbReference>
<dbReference type="GO" id="GO:0000156">
    <property type="term" value="F:phosphorelay response regulator activity"/>
    <property type="evidence" value="ECO:0007669"/>
    <property type="project" value="TreeGrafter"/>
</dbReference>
<dbReference type="SUPFAM" id="SSF52172">
    <property type="entry name" value="CheY-like"/>
    <property type="match status" value="1"/>
</dbReference>
<evidence type="ECO:0000256" key="2">
    <source>
        <dbReference type="ARBA" id="ARBA00023015"/>
    </source>
</evidence>
<evidence type="ECO:0000259" key="8">
    <source>
        <dbReference type="PROSITE" id="PS51755"/>
    </source>
</evidence>
<evidence type="ECO:0000313" key="10">
    <source>
        <dbReference type="Proteomes" id="UP001178281"/>
    </source>
</evidence>
<organism evidence="9 10">
    <name type="scientific">Tsukamurella strandjordii</name>
    <dbReference type="NCBI Taxonomy" id="147577"/>
    <lineage>
        <taxon>Bacteria</taxon>
        <taxon>Bacillati</taxon>
        <taxon>Actinomycetota</taxon>
        <taxon>Actinomycetes</taxon>
        <taxon>Mycobacteriales</taxon>
        <taxon>Tsukamurellaceae</taxon>
        <taxon>Tsukamurella</taxon>
    </lineage>
</organism>
<dbReference type="RefSeq" id="WP_305111334.1">
    <property type="nucleotide sequence ID" value="NZ_BAAAII010000004.1"/>
</dbReference>
<proteinExistence type="predicted"/>
<dbReference type="PANTHER" id="PTHR48111">
    <property type="entry name" value="REGULATOR OF RPOS"/>
    <property type="match status" value="1"/>
</dbReference>
<evidence type="ECO:0000256" key="1">
    <source>
        <dbReference type="ARBA" id="ARBA00022553"/>
    </source>
</evidence>
<keyword evidence="4" id="KW-0804">Transcription</keyword>
<evidence type="ECO:0000256" key="4">
    <source>
        <dbReference type="ARBA" id="ARBA00023163"/>
    </source>
</evidence>
<dbReference type="EMBL" id="JAUTIX010000003">
    <property type="protein sequence ID" value="MDP0398477.1"/>
    <property type="molecule type" value="Genomic_DNA"/>
</dbReference>
<dbReference type="PROSITE" id="PS50110">
    <property type="entry name" value="RESPONSE_REGULATORY"/>
    <property type="match status" value="1"/>
</dbReference>
<dbReference type="Pfam" id="PF00486">
    <property type="entry name" value="Trans_reg_C"/>
    <property type="match status" value="1"/>
</dbReference>
<name>A0AA90N9S4_9ACTN</name>
<feature type="modified residue" description="4-aspartylphosphate" evidence="5">
    <location>
        <position position="45"/>
    </location>
</feature>
<dbReference type="PANTHER" id="PTHR48111:SF4">
    <property type="entry name" value="DNA-BINDING DUAL TRANSCRIPTIONAL REGULATOR OMPR"/>
    <property type="match status" value="1"/>
</dbReference>
<dbReference type="GO" id="GO:0006355">
    <property type="term" value="P:regulation of DNA-templated transcription"/>
    <property type="evidence" value="ECO:0007669"/>
    <property type="project" value="InterPro"/>
</dbReference>
<dbReference type="InterPro" id="IPR036388">
    <property type="entry name" value="WH-like_DNA-bd_sf"/>
</dbReference>
<dbReference type="GO" id="GO:0000976">
    <property type="term" value="F:transcription cis-regulatory region binding"/>
    <property type="evidence" value="ECO:0007669"/>
    <property type="project" value="TreeGrafter"/>
</dbReference>
<sequence>MQILYLHSSADPSIAVPSEARLEAQGHAVLLAPVSDAVPMRALADISAVIIDSDNGDAFDACRELRRLSDVPILMIGGANRDEVHTIAALTVGADDFVTRPVSDREIDARLRAIRRRARSTGACTLTCRTHESGGTADGGPVTIEQSGLSIDPTTRTVSRNGDPVLLTATEIGLLLALAARRGVPQSRDSLLRQAWGHDYLGRSRIVDNAVQRLRSKIDTPKWHHVHSVRGFGYVLR</sequence>
<feature type="domain" description="Response regulatory" evidence="7">
    <location>
        <begin position="1"/>
        <end position="115"/>
    </location>
</feature>
<dbReference type="SUPFAM" id="SSF46894">
    <property type="entry name" value="C-terminal effector domain of the bipartite response regulators"/>
    <property type="match status" value="1"/>
</dbReference>
<protein>
    <submittedName>
        <fullName evidence="9">Response regulator transcription factor</fullName>
    </submittedName>
</protein>
<dbReference type="SMART" id="SM00862">
    <property type="entry name" value="Trans_reg_C"/>
    <property type="match status" value="1"/>
</dbReference>
<dbReference type="GO" id="GO:0032993">
    <property type="term" value="C:protein-DNA complex"/>
    <property type="evidence" value="ECO:0007669"/>
    <property type="project" value="TreeGrafter"/>
</dbReference>
<keyword evidence="2" id="KW-0805">Transcription regulation</keyword>
<dbReference type="InterPro" id="IPR016032">
    <property type="entry name" value="Sig_transdc_resp-reg_C-effctor"/>
</dbReference>